<evidence type="ECO:0000313" key="2">
    <source>
        <dbReference type="Proteomes" id="UP000053904"/>
    </source>
</evidence>
<name>A0A117M0I7_9BACT</name>
<comment type="caution">
    <text evidence="1">The sequence shown here is derived from an EMBL/GenBank/DDBJ whole genome shotgun (WGS) entry which is preliminary data.</text>
</comment>
<dbReference type="AlphaFoldDB" id="A0A117M0I7"/>
<organism evidence="1 2">
    <name type="scientific">candidate division WS6 bacterium 34_10</name>
    <dbReference type="NCBI Taxonomy" id="1641389"/>
    <lineage>
        <taxon>Bacteria</taxon>
        <taxon>Candidatus Dojkabacteria</taxon>
    </lineage>
</organism>
<reference evidence="2" key="1">
    <citation type="journal article" date="2015" name="MBio">
        <title>Genome-Resolved Metagenomic Analysis Reveals Roles for Candidate Phyla and Other Microbial Community Members in Biogeochemical Transformations in Oil Reservoirs.</title>
        <authorList>
            <person name="Hu P."/>
            <person name="Tom L."/>
            <person name="Singh A."/>
            <person name="Thomas B.C."/>
            <person name="Baker B.J."/>
            <person name="Piceno Y.M."/>
            <person name="Andersen G.L."/>
            <person name="Banfield J.F."/>
        </authorList>
    </citation>
    <scope>NUCLEOTIDE SEQUENCE [LARGE SCALE GENOMIC DNA]</scope>
</reference>
<dbReference type="Proteomes" id="UP000053904">
    <property type="component" value="Unassembled WGS sequence"/>
</dbReference>
<dbReference type="EMBL" id="LGGO01000018">
    <property type="protein sequence ID" value="KUK77620.1"/>
    <property type="molecule type" value="Genomic_DNA"/>
</dbReference>
<evidence type="ECO:0000313" key="1">
    <source>
        <dbReference type="EMBL" id="KUK77620.1"/>
    </source>
</evidence>
<protein>
    <submittedName>
        <fullName evidence="1">Uncharacterized protein</fullName>
    </submittedName>
</protein>
<accession>A0A117M0I7</accession>
<proteinExistence type="predicted"/>
<sequence length="159" mass="18375">MTEIKESKEFGDPRRKLLQKAFVNKASRMYALEKKRMEGSLEDLSETNLARRSLELLSNSWLVLFDENEMQAWEYDNYSLHFDPDGTPNGLFVKGEIIGRFLEKSQGEHKRTSLDKFDDPLTLNSNIMIEEITDTAEKEMFSTLLKGLAEIDSGIQFKN</sequence>
<gene>
    <name evidence="1" type="ORF">XD93_0208</name>
</gene>